<dbReference type="Proteomes" id="UP001153269">
    <property type="component" value="Unassembled WGS sequence"/>
</dbReference>
<proteinExistence type="predicted"/>
<name>A0A9N7UEJ1_PLEPL</name>
<feature type="compositionally biased region" description="Basic and acidic residues" evidence="1">
    <location>
        <begin position="1"/>
        <end position="21"/>
    </location>
</feature>
<feature type="compositionally biased region" description="Basic and acidic residues" evidence="1">
    <location>
        <begin position="64"/>
        <end position="76"/>
    </location>
</feature>
<evidence type="ECO:0000313" key="2">
    <source>
        <dbReference type="EMBL" id="CAB1428771.1"/>
    </source>
</evidence>
<reference evidence="2" key="1">
    <citation type="submission" date="2020-03" db="EMBL/GenBank/DDBJ databases">
        <authorList>
            <person name="Weist P."/>
        </authorList>
    </citation>
    <scope>NUCLEOTIDE SEQUENCE</scope>
</reference>
<feature type="region of interest" description="Disordered" evidence="1">
    <location>
        <begin position="1"/>
        <end position="76"/>
    </location>
</feature>
<organism evidence="2 3">
    <name type="scientific">Pleuronectes platessa</name>
    <name type="common">European plaice</name>
    <dbReference type="NCBI Taxonomy" id="8262"/>
    <lineage>
        <taxon>Eukaryota</taxon>
        <taxon>Metazoa</taxon>
        <taxon>Chordata</taxon>
        <taxon>Craniata</taxon>
        <taxon>Vertebrata</taxon>
        <taxon>Euteleostomi</taxon>
        <taxon>Actinopterygii</taxon>
        <taxon>Neopterygii</taxon>
        <taxon>Teleostei</taxon>
        <taxon>Neoteleostei</taxon>
        <taxon>Acanthomorphata</taxon>
        <taxon>Carangaria</taxon>
        <taxon>Pleuronectiformes</taxon>
        <taxon>Pleuronectoidei</taxon>
        <taxon>Pleuronectidae</taxon>
        <taxon>Pleuronectes</taxon>
    </lineage>
</organism>
<protein>
    <submittedName>
        <fullName evidence="2">Uncharacterized protein</fullName>
    </submittedName>
</protein>
<sequence>MIRHIETTDRLCEEASLSKDNRHTHKKITQPPLRKTSPKQEIPGCGHRHGRSAGQSQKASTGGGRDEGQAITLHEK</sequence>
<accession>A0A9N7UEJ1</accession>
<evidence type="ECO:0000313" key="3">
    <source>
        <dbReference type="Proteomes" id="UP001153269"/>
    </source>
</evidence>
<gene>
    <name evidence="2" type="ORF">PLEPLA_LOCUS16745</name>
</gene>
<comment type="caution">
    <text evidence="2">The sequence shown here is derived from an EMBL/GenBank/DDBJ whole genome shotgun (WGS) entry which is preliminary data.</text>
</comment>
<dbReference type="EMBL" id="CADEAL010001088">
    <property type="protein sequence ID" value="CAB1428771.1"/>
    <property type="molecule type" value="Genomic_DNA"/>
</dbReference>
<evidence type="ECO:0000256" key="1">
    <source>
        <dbReference type="SAM" id="MobiDB-lite"/>
    </source>
</evidence>
<keyword evidence="3" id="KW-1185">Reference proteome</keyword>
<dbReference type="AlphaFoldDB" id="A0A9N7UEJ1"/>